<dbReference type="Proteomes" id="UP001606301">
    <property type="component" value="Unassembled WGS sequence"/>
</dbReference>
<comment type="caution">
    <text evidence="9">The sequence shown here is derived from an EMBL/GenBank/DDBJ whole genome shotgun (WGS) entry which is preliminary data.</text>
</comment>
<dbReference type="PRINTS" id="PR00812">
    <property type="entry name" value="BCTERIALGSPF"/>
</dbReference>
<organism evidence="9 10">
    <name type="scientific">Pelomonas margarita</name>
    <dbReference type="NCBI Taxonomy" id="3299031"/>
    <lineage>
        <taxon>Bacteria</taxon>
        <taxon>Pseudomonadati</taxon>
        <taxon>Pseudomonadota</taxon>
        <taxon>Betaproteobacteria</taxon>
        <taxon>Burkholderiales</taxon>
        <taxon>Sphaerotilaceae</taxon>
        <taxon>Roseateles</taxon>
    </lineage>
</organism>
<keyword evidence="3" id="KW-1003">Cell membrane</keyword>
<keyword evidence="6 7" id="KW-0472">Membrane</keyword>
<evidence type="ECO:0000256" key="2">
    <source>
        <dbReference type="ARBA" id="ARBA00005745"/>
    </source>
</evidence>
<dbReference type="InterPro" id="IPR018076">
    <property type="entry name" value="T2SS_GspF_dom"/>
</dbReference>
<gene>
    <name evidence="9" type="ORF">ACG0Z3_15805</name>
</gene>
<feature type="transmembrane region" description="Helical" evidence="7">
    <location>
        <begin position="366"/>
        <end position="388"/>
    </location>
</feature>
<dbReference type="PANTHER" id="PTHR30012">
    <property type="entry name" value="GENERAL SECRETION PATHWAY PROTEIN"/>
    <property type="match status" value="1"/>
</dbReference>
<feature type="domain" description="Type II secretion system protein GspF" evidence="8">
    <location>
        <begin position="269"/>
        <end position="389"/>
    </location>
</feature>
<protein>
    <submittedName>
        <fullName evidence="9">Type II secretion system F family protein</fullName>
    </submittedName>
</protein>
<evidence type="ECO:0000313" key="10">
    <source>
        <dbReference type="Proteomes" id="UP001606301"/>
    </source>
</evidence>
<sequence length="398" mass="42257">MNTVNEFDVRYLDAQRRPAHARVRAADAGGVAAALGLSPAALLAVEPAKATALKPAHGARFPRRQFAQQLAVLLRAGIPLLEALQTLQSQDNPPAVTAALAGIVERVQLGESFSTALASQPQAFDALFVAVVEASERSGQVEQALAEQASYLAWVEQLRSKLVAAAIYPAMLITAGTVVMLFLLMFVVPRFAGLLDGAGGELPFASRLLIAVGAFSGAHPVALLLMAAGLVALPVLAWQRGLKEALQARLWRLPLIGPKLHLLALAQLYRCLAMLLLAGVPIVPALVNARGVVASHLRAALDRATEAVRLGERLSACLQREGLATPVSLRMLKVGEHSGELGAMLAQAAGFYDEELSRLSELVTRLVNPALMLLMGLVIGTVVVLMYLPIFQLVEQVQ</sequence>
<evidence type="ECO:0000313" key="9">
    <source>
        <dbReference type="EMBL" id="MFG6442148.1"/>
    </source>
</evidence>
<feature type="transmembrane region" description="Helical" evidence="7">
    <location>
        <begin position="162"/>
        <end position="188"/>
    </location>
</feature>
<keyword evidence="10" id="KW-1185">Reference proteome</keyword>
<feature type="domain" description="Type II secretion system protein GspF" evidence="8">
    <location>
        <begin position="66"/>
        <end position="189"/>
    </location>
</feature>
<proteinExistence type="inferred from homology"/>
<reference evidence="9 10" key="1">
    <citation type="submission" date="2024-08" db="EMBL/GenBank/DDBJ databases">
        <authorList>
            <person name="Lu H."/>
        </authorList>
    </citation>
    <scope>NUCLEOTIDE SEQUENCE [LARGE SCALE GENOMIC DNA]</scope>
    <source>
        <strain evidence="9 10">LKC17W</strain>
    </source>
</reference>
<evidence type="ECO:0000256" key="5">
    <source>
        <dbReference type="ARBA" id="ARBA00022989"/>
    </source>
</evidence>
<keyword evidence="5 7" id="KW-1133">Transmembrane helix</keyword>
<dbReference type="InterPro" id="IPR042094">
    <property type="entry name" value="T2SS_GspF_sf"/>
</dbReference>
<evidence type="ECO:0000256" key="3">
    <source>
        <dbReference type="ARBA" id="ARBA00022475"/>
    </source>
</evidence>
<comment type="similarity">
    <text evidence="2">Belongs to the GSP F family.</text>
</comment>
<dbReference type="Pfam" id="PF00482">
    <property type="entry name" value="T2SSF"/>
    <property type="match status" value="2"/>
</dbReference>
<name>A0ABW7FLC7_9BURK</name>
<feature type="transmembrane region" description="Helical" evidence="7">
    <location>
        <begin position="260"/>
        <end position="283"/>
    </location>
</feature>
<dbReference type="InterPro" id="IPR003004">
    <property type="entry name" value="GspF/PilC"/>
</dbReference>
<evidence type="ECO:0000256" key="6">
    <source>
        <dbReference type="ARBA" id="ARBA00023136"/>
    </source>
</evidence>
<evidence type="ECO:0000256" key="7">
    <source>
        <dbReference type="SAM" id="Phobius"/>
    </source>
</evidence>
<evidence type="ECO:0000256" key="4">
    <source>
        <dbReference type="ARBA" id="ARBA00022692"/>
    </source>
</evidence>
<dbReference type="RefSeq" id="WP_394399090.1">
    <property type="nucleotide sequence ID" value="NZ_JBIGHW010000008.1"/>
</dbReference>
<dbReference type="Gene3D" id="1.20.81.30">
    <property type="entry name" value="Type II secretion system (T2SS), domain F"/>
    <property type="match status" value="2"/>
</dbReference>
<feature type="transmembrane region" description="Helical" evidence="7">
    <location>
        <begin position="208"/>
        <end position="239"/>
    </location>
</feature>
<accession>A0ABW7FLC7</accession>
<keyword evidence="4 7" id="KW-0812">Transmembrane</keyword>
<comment type="subcellular location">
    <subcellularLocation>
        <location evidence="1">Cell membrane</location>
        <topology evidence="1">Multi-pass membrane protein</topology>
    </subcellularLocation>
</comment>
<dbReference type="EMBL" id="JBIGHW010000008">
    <property type="protein sequence ID" value="MFG6442148.1"/>
    <property type="molecule type" value="Genomic_DNA"/>
</dbReference>
<evidence type="ECO:0000259" key="8">
    <source>
        <dbReference type="Pfam" id="PF00482"/>
    </source>
</evidence>
<dbReference type="PANTHER" id="PTHR30012:SF0">
    <property type="entry name" value="TYPE II SECRETION SYSTEM PROTEIN F-RELATED"/>
    <property type="match status" value="1"/>
</dbReference>
<evidence type="ECO:0000256" key="1">
    <source>
        <dbReference type="ARBA" id="ARBA00004651"/>
    </source>
</evidence>